<sequence length="2142" mass="238873">MASPERACQSQSFDERLRGSELPDSRRARSGGDLAHLASAAASMYVGKVIPVAKSTPYLPQRMLNVSDASDNLDDSTSKTPSTSKRVPMDISELVKQFEDLMHDFREDPQEHSSLFNVIGPNPWNLGFIQTGPLQKRAINLLKVFSRSIVLQFPRAYSLEESMKPPGVRGWLRPCNLCLEDVGQWTQICLIHVSAFCKYDNLEKDVQLILSQGGNINARAFFEVSLPYQDRDEPTAVSCSVQPLHLAVHAGNLRGVEVLLRQKAALESRSTFDAVPDFTPLHLATALWARMGEESLKQHEVVKLLLSHTADPHAVDLSGASCNDLRPGGHKTRPAPSLKRGMVVTVDVDLAKKFRLQRQAQLLLQEEEDARRSEFVIMENVEDESEHELVHIQMIHTELLEEPKHIKLPQSCVTVMGYRLFSYFCHLHAAQLDGTGSGDVASGASPKSFSKSRTTTVNFEDEDLSGSLPLQDFKRSRFVTIGSPEHADSQEVLDLESEICPEMPMEEVVQMKLDNPLRPGHFYRKRNLVTSGYMLHFAVDELIRAGTETETLEEVLRSLVQLRADVHSRAFVKRNVSNDFYEVTAMHMAAVSFCLPAVKLLLEMKSSIESAATFDRIPCWTPLADALLATVDFGTRRAAVAAARREKDCVVTYLLNERANPDGCGGSGGLSCLHLAVGKNCDSEIVSMLVENSADVTLKTSTYVRATRAHGNRGWDRGLTPLQICDYADQVYSQKARSEVMALLAPSLRGASFLLQDVTSMSAFSLSAADELVKRVIEEAKKERRQAQYDFGGDDKVHEDGVALLAAAAQDLAFQIGSEGFLYKGEPVRPLLGRSDGIVSGEAAAPRRPGESADDEDGGRPWDDVSRGRGVDAASVDGDRDVCIKVLLVANILDVRVMMALTSVGWSEIFAEKVVQAILSAGYEQFCFRPISAALIQETILFAAFLSWSFGCEFWIFPQTKKIAWAVIFAIFINESITITWWLRGHISHGWTLKQFFLHPMTSFRLFQLYLLWWLLWRTFFGYDLDHSWRGDEDIGDNKRTFERSLLGANLLLQCFLFIFLAKGASPRLEFGRHLLAILHSFMRLGVIFTVLFLVFASFTSAYLVMGSRLPLRALIEKVYRGLFLADGEGLDVMEGEDHRGELQPNNLDTYLTLLSTFIVTICLLNVSIAVFTMEYEAAIKESWLHFWRWRARLCTEVLLCPRWPWKFESKNSLCVERRFVAKYLEWAVARLKDDLLPSIYNSRFCQRTFNLFGYRISWEPLLPQATEEEKDDDAEYVRLVGWITVASVTLLGIVLIWLPFVHGVFSGLLLGLGLTILKSLCARGPYGNSTSLQDPDGDSDEEEEEQKRGAERPHFLWICYRADYDANVTRTSVTGVGRQGVTQTKVNRLAHSLDTYGREVTGISETLSKLAETVQRMDAKLAPREGHLAPPGAPLDLHRASSSPNERRILILRRQGSVMSQRSTMMDPRRNMVHNSEQRPQLGLGTGIVHTQDPVMSISFNPSSGAPEGLKGDLFEVNQVLKAYAQRKQWRQALGLLSRCFSPDIYSLNTVIAACARSKQWALSLGLLWDMPKSFQLRQDVVSFNSVMSSLPWRMCLTLLECMEGLEVAPDAVTYNSIMKSNPRHLAGPLLQRMRVQQVAPSTVTFNTAMECDWPGALQLLEEMNASKLQPNVITLNTCLKVTSNWCKSLALLEHLESRRLAPDVISFNTILAQGPVPALIHTAMERRRIEPDLHTWTSSITAAGTWEEALLYLSHSKDRDVALMNAAMTACAEAGEWERALALLFSLPQYGLTADVVSFNATMAACDQGHQWDLALALLEQLQDAQLRPTVISFSSVASACEQAKQWPEALEMLLSLKHTFLRADDVAFNTVTSACTSGQQWARALQVLKLREEEELMPSLISCNAAITAMSVAADVSSAQGVLGRMCLLRLVPSSVTWNSLLAACCASKDWRAALQTLLGPRLQASARLPASPSERFAAKALVVECLEGQAAEMRFQLQELRDALLGVLENGTRDRERNDLSDAPSPMAPESMGVQKPPDLGIGFDPKMLQELTLLTIPLCFDRPLVVAFTTSSSARFRSARKLLERSSKRPHLFSNPTSLMDLIDNTLEETQNNETLGNDKQPGRPWQTGAVWWRNAK</sequence>
<feature type="repeat" description="PPR" evidence="2">
    <location>
        <begin position="1797"/>
        <end position="1831"/>
    </location>
</feature>
<proteinExistence type="predicted"/>
<dbReference type="InterPro" id="IPR036770">
    <property type="entry name" value="Ankyrin_rpt-contain_sf"/>
</dbReference>
<feature type="transmembrane region" description="Helical" evidence="4">
    <location>
        <begin position="1004"/>
        <end position="1025"/>
    </location>
</feature>
<dbReference type="PROSITE" id="PS51375">
    <property type="entry name" value="PPR"/>
    <property type="match status" value="1"/>
</dbReference>
<evidence type="ECO:0000256" key="4">
    <source>
        <dbReference type="SAM" id="Phobius"/>
    </source>
</evidence>
<evidence type="ECO:0000256" key="2">
    <source>
        <dbReference type="PROSITE-ProRule" id="PRU00708"/>
    </source>
</evidence>
<accession>A0ABP0J080</accession>
<dbReference type="SMART" id="SM00248">
    <property type="entry name" value="ANK"/>
    <property type="match status" value="4"/>
</dbReference>
<keyword evidence="1" id="KW-0040">ANK repeat</keyword>
<evidence type="ECO:0000256" key="1">
    <source>
        <dbReference type="PROSITE-ProRule" id="PRU00023"/>
    </source>
</evidence>
<comment type="caution">
    <text evidence="5">The sequence shown here is derived from an EMBL/GenBank/DDBJ whole genome shotgun (WGS) entry which is preliminary data.</text>
</comment>
<reference evidence="5 6" key="1">
    <citation type="submission" date="2024-02" db="EMBL/GenBank/DDBJ databases">
        <authorList>
            <person name="Chen Y."/>
            <person name="Shah S."/>
            <person name="Dougan E. K."/>
            <person name="Thang M."/>
            <person name="Chan C."/>
        </authorList>
    </citation>
    <scope>NUCLEOTIDE SEQUENCE [LARGE SCALE GENOMIC DNA]</scope>
</reference>
<dbReference type="Pfam" id="PF00023">
    <property type="entry name" value="Ank"/>
    <property type="match status" value="2"/>
</dbReference>
<feature type="repeat" description="ANK" evidence="1">
    <location>
        <begin position="668"/>
        <end position="701"/>
    </location>
</feature>
<dbReference type="EMBL" id="CAXAMN010004113">
    <property type="protein sequence ID" value="CAK9007755.1"/>
    <property type="molecule type" value="Genomic_DNA"/>
</dbReference>
<gene>
    <name evidence="5" type="ORF">CCMP2556_LOCUS8968</name>
</gene>
<feature type="compositionally biased region" description="Acidic residues" evidence="3">
    <location>
        <begin position="1336"/>
        <end position="1345"/>
    </location>
</feature>
<feature type="compositionally biased region" description="Basic and acidic residues" evidence="3">
    <location>
        <begin position="13"/>
        <end position="27"/>
    </location>
</feature>
<dbReference type="Proteomes" id="UP001642484">
    <property type="component" value="Unassembled WGS sequence"/>
</dbReference>
<name>A0ABP0J080_9DINO</name>
<feature type="region of interest" description="Disordered" evidence="3">
    <location>
        <begin position="1329"/>
        <end position="1351"/>
    </location>
</feature>
<feature type="repeat" description="ANK" evidence="1">
    <location>
        <begin position="239"/>
        <end position="271"/>
    </location>
</feature>
<dbReference type="SUPFAM" id="SSF48403">
    <property type="entry name" value="Ankyrin repeat"/>
    <property type="match status" value="2"/>
</dbReference>
<dbReference type="InterPro" id="IPR002110">
    <property type="entry name" value="Ankyrin_rpt"/>
</dbReference>
<protein>
    <recommendedName>
        <fullName evidence="7">Pentatricopeptide repeat-containing protein, chloroplastic</fullName>
    </recommendedName>
</protein>
<evidence type="ECO:0000313" key="5">
    <source>
        <dbReference type="EMBL" id="CAK9007755.1"/>
    </source>
</evidence>
<feature type="transmembrane region" description="Helical" evidence="4">
    <location>
        <begin position="1151"/>
        <end position="1172"/>
    </location>
</feature>
<feature type="compositionally biased region" description="Basic and acidic residues" evidence="3">
    <location>
        <begin position="858"/>
        <end position="870"/>
    </location>
</feature>
<feature type="transmembrane region" description="Helical" evidence="4">
    <location>
        <begin position="963"/>
        <end position="983"/>
    </location>
</feature>
<evidence type="ECO:0008006" key="7">
    <source>
        <dbReference type="Google" id="ProtNLM"/>
    </source>
</evidence>
<dbReference type="Gene3D" id="1.25.40.10">
    <property type="entry name" value="Tetratricopeptide repeat domain"/>
    <property type="match status" value="4"/>
</dbReference>
<feature type="region of interest" description="Disordered" evidence="3">
    <location>
        <begin position="67"/>
        <end position="86"/>
    </location>
</feature>
<dbReference type="PROSITE" id="PS50088">
    <property type="entry name" value="ANK_REPEAT"/>
    <property type="match status" value="2"/>
</dbReference>
<feature type="region of interest" description="Disordered" evidence="3">
    <location>
        <begin position="2017"/>
        <end position="2038"/>
    </location>
</feature>
<feature type="region of interest" description="Disordered" evidence="3">
    <location>
        <begin position="1"/>
        <end position="31"/>
    </location>
</feature>
<keyword evidence="6" id="KW-1185">Reference proteome</keyword>
<dbReference type="InterPro" id="IPR002885">
    <property type="entry name" value="PPR_rpt"/>
</dbReference>
<dbReference type="Pfam" id="PF13812">
    <property type="entry name" value="PPR_3"/>
    <property type="match status" value="4"/>
</dbReference>
<dbReference type="InterPro" id="IPR011990">
    <property type="entry name" value="TPR-like_helical_dom_sf"/>
</dbReference>
<feature type="transmembrane region" description="Helical" evidence="4">
    <location>
        <begin position="939"/>
        <end position="957"/>
    </location>
</feature>
<feature type="transmembrane region" description="Helical" evidence="4">
    <location>
        <begin position="1280"/>
        <end position="1299"/>
    </location>
</feature>
<feature type="region of interest" description="Disordered" evidence="3">
    <location>
        <begin position="841"/>
        <end position="873"/>
    </location>
</feature>
<dbReference type="Gene3D" id="1.25.40.20">
    <property type="entry name" value="Ankyrin repeat-containing domain"/>
    <property type="match status" value="2"/>
</dbReference>
<evidence type="ECO:0000256" key="3">
    <source>
        <dbReference type="SAM" id="MobiDB-lite"/>
    </source>
</evidence>
<evidence type="ECO:0000313" key="6">
    <source>
        <dbReference type="Proteomes" id="UP001642484"/>
    </source>
</evidence>
<dbReference type="PANTHER" id="PTHR47938:SF35">
    <property type="entry name" value="PENTATRICOPEPTIDE REPEAT-CONTAINING PROTEIN 4, MITOCHONDRIAL-RELATED"/>
    <property type="match status" value="1"/>
</dbReference>
<dbReference type="PANTHER" id="PTHR47938">
    <property type="entry name" value="RESPIRATORY COMPLEX I CHAPERONE (CIA84), PUTATIVE (AFU_ORTHOLOGUE AFUA_2G06020)-RELATED"/>
    <property type="match status" value="1"/>
</dbReference>
<keyword evidence="4" id="KW-0472">Membrane</keyword>
<keyword evidence="4" id="KW-1133">Transmembrane helix</keyword>
<feature type="transmembrane region" description="Helical" evidence="4">
    <location>
        <begin position="1082"/>
        <end position="1105"/>
    </location>
</feature>
<keyword evidence="4" id="KW-0812">Transmembrane</keyword>
<organism evidence="5 6">
    <name type="scientific">Durusdinium trenchii</name>
    <dbReference type="NCBI Taxonomy" id="1381693"/>
    <lineage>
        <taxon>Eukaryota</taxon>
        <taxon>Sar</taxon>
        <taxon>Alveolata</taxon>
        <taxon>Dinophyceae</taxon>
        <taxon>Suessiales</taxon>
        <taxon>Symbiodiniaceae</taxon>
        <taxon>Durusdinium</taxon>
    </lineage>
</organism>